<comment type="caution">
    <text evidence="1">The sequence shown here is derived from an EMBL/GenBank/DDBJ whole genome shotgun (WGS) entry which is preliminary data.</text>
</comment>
<name>A0ABV6G6H2_9GAMM</name>
<keyword evidence="2" id="KW-1185">Reference proteome</keyword>
<dbReference type="EMBL" id="JBHLVX010000055">
    <property type="protein sequence ID" value="MFC0269268.1"/>
    <property type="molecule type" value="Genomic_DNA"/>
</dbReference>
<proteinExistence type="predicted"/>
<protein>
    <submittedName>
        <fullName evidence="1">Uncharacterized protein</fullName>
    </submittedName>
</protein>
<reference evidence="1 2" key="1">
    <citation type="submission" date="2024-09" db="EMBL/GenBank/DDBJ databases">
        <authorList>
            <person name="Sun Q."/>
            <person name="Mori K."/>
        </authorList>
    </citation>
    <scope>NUCLEOTIDE SEQUENCE [LARGE SCALE GENOMIC DNA]</scope>
    <source>
        <strain evidence="1 2">CCM 7415</strain>
    </source>
</reference>
<evidence type="ECO:0000313" key="1">
    <source>
        <dbReference type="EMBL" id="MFC0269268.1"/>
    </source>
</evidence>
<gene>
    <name evidence="1" type="ORF">ACFFHW_14955</name>
</gene>
<sequence length="127" mass="13553">MERPVATVGLQDRKPCRLRHQGLELDIGALCDAVEGVGEGGADALLADQPVGDQVRPGDVEGHQPLLLGERDAEGVEKRMKCRGVGHESGSLFYIGLSIDVLPCRCCGNMADAKADPVVVAMCDFYF</sequence>
<accession>A0ABV6G6H2</accession>
<dbReference type="Proteomes" id="UP001589814">
    <property type="component" value="Unassembled WGS sequence"/>
</dbReference>
<dbReference type="RefSeq" id="WP_019951487.1">
    <property type="nucleotide sequence ID" value="NZ_JBHLVX010000055.1"/>
</dbReference>
<evidence type="ECO:0000313" key="2">
    <source>
        <dbReference type="Proteomes" id="UP001589814"/>
    </source>
</evidence>
<organism evidence="1 2">
    <name type="scientific">Kushneria aurantia</name>
    <dbReference type="NCBI Taxonomy" id="504092"/>
    <lineage>
        <taxon>Bacteria</taxon>
        <taxon>Pseudomonadati</taxon>
        <taxon>Pseudomonadota</taxon>
        <taxon>Gammaproteobacteria</taxon>
        <taxon>Oceanospirillales</taxon>
        <taxon>Halomonadaceae</taxon>
        <taxon>Kushneria</taxon>
    </lineage>
</organism>